<dbReference type="RefSeq" id="XP_044685258.1">
    <property type="nucleotide sequence ID" value="XM_044820958.1"/>
</dbReference>
<gene>
    <name evidence="2" type="ORF">J7337_003241</name>
</gene>
<name>A0A9P8DQ43_9HYPO</name>
<reference evidence="2" key="1">
    <citation type="journal article" date="2021" name="Mol. Plant Microbe Interact.">
        <title>Telomere to telomere genome assembly of Fusarium musae F31, causal agent of crown rot disease of banana.</title>
        <authorList>
            <person name="Degradi L."/>
            <person name="Tava V."/>
            <person name="Kunova A."/>
            <person name="Cortesi P."/>
            <person name="Saracchi M."/>
            <person name="Pasquali M."/>
        </authorList>
    </citation>
    <scope>NUCLEOTIDE SEQUENCE</scope>
    <source>
        <strain evidence="2">F31</strain>
    </source>
</reference>
<dbReference type="AlphaFoldDB" id="A0A9P8DQ43"/>
<evidence type="ECO:0000313" key="2">
    <source>
        <dbReference type="EMBL" id="KAG9506259.1"/>
    </source>
</evidence>
<proteinExistence type="predicted"/>
<keyword evidence="3" id="KW-1185">Reference proteome</keyword>
<protein>
    <submittedName>
        <fullName evidence="2">Uncharacterized protein</fullName>
    </submittedName>
</protein>
<evidence type="ECO:0000256" key="1">
    <source>
        <dbReference type="SAM" id="MobiDB-lite"/>
    </source>
</evidence>
<dbReference type="KEGG" id="fmu:J7337_003241"/>
<organism evidence="2 3">
    <name type="scientific">Fusarium musae</name>
    <dbReference type="NCBI Taxonomy" id="1042133"/>
    <lineage>
        <taxon>Eukaryota</taxon>
        <taxon>Fungi</taxon>
        <taxon>Dikarya</taxon>
        <taxon>Ascomycota</taxon>
        <taxon>Pezizomycotina</taxon>
        <taxon>Sordariomycetes</taxon>
        <taxon>Hypocreomycetidae</taxon>
        <taxon>Hypocreales</taxon>
        <taxon>Nectriaceae</taxon>
        <taxon>Fusarium</taxon>
    </lineage>
</organism>
<feature type="region of interest" description="Disordered" evidence="1">
    <location>
        <begin position="1"/>
        <end position="60"/>
    </location>
</feature>
<evidence type="ECO:0000313" key="3">
    <source>
        <dbReference type="Proteomes" id="UP000827133"/>
    </source>
</evidence>
<dbReference type="Proteomes" id="UP000827133">
    <property type="component" value="Unassembled WGS sequence"/>
</dbReference>
<sequence>MSNAMASDSSRRRRIGRPYGSKDSYAPRIKRGLKSTSDPKPLSGEEIWMKLDKKAPPPDPRMTLARDIEIITTQWPWKWTSRAFEPERWTVAMRRDLRDLIRGYQGRGDLSNALKHFGLETRKEKKQQQVSVPCENTAATPVVV</sequence>
<feature type="compositionally biased region" description="Basic and acidic residues" evidence="1">
    <location>
        <begin position="47"/>
        <end position="56"/>
    </location>
</feature>
<dbReference type="GeneID" id="68311098"/>
<comment type="caution">
    <text evidence="2">The sequence shown here is derived from an EMBL/GenBank/DDBJ whole genome shotgun (WGS) entry which is preliminary data.</text>
</comment>
<dbReference type="EMBL" id="JAHBCI010000002">
    <property type="protein sequence ID" value="KAG9506259.1"/>
    <property type="molecule type" value="Genomic_DNA"/>
</dbReference>
<accession>A0A9P8DQ43</accession>